<dbReference type="Pfam" id="PF00881">
    <property type="entry name" value="Nitroreductase"/>
    <property type="match status" value="1"/>
</dbReference>
<evidence type="ECO:0000313" key="2">
    <source>
        <dbReference type="EMBL" id="MPN00379.1"/>
    </source>
</evidence>
<dbReference type="Gene3D" id="3.40.109.10">
    <property type="entry name" value="NADH Oxidase"/>
    <property type="match status" value="1"/>
</dbReference>
<dbReference type="SUPFAM" id="SSF55469">
    <property type="entry name" value="FMN-dependent nitroreductase-like"/>
    <property type="match status" value="1"/>
</dbReference>
<dbReference type="AlphaFoldDB" id="A0A645EGV3"/>
<protein>
    <recommendedName>
        <fullName evidence="1">Nitroreductase domain-containing protein</fullName>
    </recommendedName>
</protein>
<sequence length="47" mass="5208">MSAHKVVLLDAGHACQNFYLACEELNLGTCAIAAYDQERCDKLLHLD</sequence>
<gene>
    <name evidence="2" type="ORF">SDC9_147573</name>
</gene>
<dbReference type="InterPro" id="IPR029479">
    <property type="entry name" value="Nitroreductase"/>
</dbReference>
<organism evidence="2">
    <name type="scientific">bioreactor metagenome</name>
    <dbReference type="NCBI Taxonomy" id="1076179"/>
    <lineage>
        <taxon>unclassified sequences</taxon>
        <taxon>metagenomes</taxon>
        <taxon>ecological metagenomes</taxon>
    </lineage>
</organism>
<reference evidence="2" key="1">
    <citation type="submission" date="2019-08" db="EMBL/GenBank/DDBJ databases">
        <authorList>
            <person name="Kucharzyk K."/>
            <person name="Murdoch R.W."/>
            <person name="Higgins S."/>
            <person name="Loffler F."/>
        </authorList>
    </citation>
    <scope>NUCLEOTIDE SEQUENCE</scope>
</reference>
<dbReference type="EMBL" id="VSSQ01046412">
    <property type="protein sequence ID" value="MPN00379.1"/>
    <property type="molecule type" value="Genomic_DNA"/>
</dbReference>
<dbReference type="InterPro" id="IPR000415">
    <property type="entry name" value="Nitroreductase-like"/>
</dbReference>
<evidence type="ECO:0000259" key="1">
    <source>
        <dbReference type="Pfam" id="PF00881"/>
    </source>
</evidence>
<comment type="caution">
    <text evidence="2">The sequence shown here is derived from an EMBL/GenBank/DDBJ whole genome shotgun (WGS) entry which is preliminary data.</text>
</comment>
<feature type="domain" description="Nitroreductase" evidence="1">
    <location>
        <begin position="5"/>
        <end position="47"/>
    </location>
</feature>
<dbReference type="GO" id="GO:0016491">
    <property type="term" value="F:oxidoreductase activity"/>
    <property type="evidence" value="ECO:0007669"/>
    <property type="project" value="InterPro"/>
</dbReference>
<name>A0A645EGV3_9ZZZZ</name>
<accession>A0A645EGV3</accession>
<proteinExistence type="predicted"/>